<dbReference type="SUPFAM" id="SSF82199">
    <property type="entry name" value="SET domain"/>
    <property type="match status" value="1"/>
</dbReference>
<evidence type="ECO:0000256" key="2">
    <source>
        <dbReference type="ARBA" id="ARBA00004286"/>
    </source>
</evidence>
<feature type="non-terminal residue" evidence="13">
    <location>
        <position position="696"/>
    </location>
</feature>
<reference evidence="13 14" key="1">
    <citation type="submission" date="2018-08" db="EMBL/GenBank/DDBJ databases">
        <title>Aphanomyces genome sequencing and annotation.</title>
        <authorList>
            <person name="Minardi D."/>
            <person name="Oidtmann B."/>
            <person name="Van Der Giezen M."/>
            <person name="Studholme D.J."/>
        </authorList>
    </citation>
    <scope>NUCLEOTIDE SEQUENCE [LARGE SCALE GENOMIC DNA]</scope>
    <source>
        <strain evidence="13 14">FDL457</strain>
    </source>
</reference>
<evidence type="ECO:0000256" key="10">
    <source>
        <dbReference type="ARBA" id="ARBA00022840"/>
    </source>
</evidence>
<evidence type="ECO:0000313" key="14">
    <source>
        <dbReference type="Proteomes" id="UP000286510"/>
    </source>
</evidence>
<dbReference type="InterPro" id="IPR050777">
    <property type="entry name" value="SET2_Histone-Lys_MeTrsfase"/>
</dbReference>
<evidence type="ECO:0000256" key="12">
    <source>
        <dbReference type="SAM" id="MobiDB-lite"/>
    </source>
</evidence>
<feature type="compositionally biased region" description="Low complexity" evidence="12">
    <location>
        <begin position="587"/>
        <end position="608"/>
    </location>
</feature>
<evidence type="ECO:0000256" key="4">
    <source>
        <dbReference type="ARBA" id="ARBA00022563"/>
    </source>
</evidence>
<keyword evidence="11" id="KW-0539">Nucleus</keyword>
<dbReference type="GO" id="GO:0005694">
    <property type="term" value="C:chromosome"/>
    <property type="evidence" value="ECO:0007669"/>
    <property type="project" value="UniProtKB-SubCell"/>
</dbReference>
<sequence length="696" mass="76029">MGTLCANQGFDNDSAVKHSLFRTADKGFGLRLDVAVHAGQHIMEYVGVIDKGELFRRFLNMSYAQVPDYYFMQLLYRQTPKRIETLAAEIGIDAADELKTYGPFKAKVSLDVLKRLHHQPNGKYVVVGGMTPTPLGEGKTTCDEFNMHLTGDIHAVSAATNLLAAAIDARMFHERNLTDATLYQRLVSSKAPSSSAQFTPAMRRRLAKLVASELMAILALANDLPDLKYRIGRMVVGFSHADDPVTVDDIGVTEYVGEEYFDCRYFAKDLKATAGSTTTSRVKPSTVDPTSDFAELTRSLAILHCRRLLLTILAASRSSNLLNDVPTELVGTFLKLVASYTSPASTVSDLFKAVGTMSPRLEVSLVQCIDDQIRMASRRKYAKIHWDCGVEAIVTSQLSTLHCSDGGMVPSVWHDSHVLVHPNVGLAEYLTTLLASKQPAPLVQAWSYALRSPSMTLKEKAFRILSGLVPHVPESALACIPTTRLHAMTVARLTKEAIHFPIASKYLQSLMELTSTLVVQSTCTTCILSTDHNNQRRIAHAIKTQHELDQLPYNVVQVGNTSTSCPPLVVPVLTREDDDDDDEMSSEDQNAAMSSSAAPMTAAAESRSPATGPPISASFLTPAQHQIIVAAQHGFKVLDDETPHGFDLGVLSDEASQYWSGQLSQHELLPLTTVPPVEKEEDEEIAAPPPLTIGCK</sequence>
<keyword evidence="4" id="KW-0554">One-carbon metabolism</keyword>
<dbReference type="InterPro" id="IPR046341">
    <property type="entry name" value="SET_dom_sf"/>
</dbReference>
<feature type="compositionally biased region" description="Acidic residues" evidence="12">
    <location>
        <begin position="576"/>
        <end position="586"/>
    </location>
</feature>
<keyword evidence="7" id="KW-0808">Transferase</keyword>
<keyword evidence="10" id="KW-0067">ATP-binding</keyword>
<keyword evidence="6" id="KW-0489">Methyltransferase</keyword>
<evidence type="ECO:0000256" key="5">
    <source>
        <dbReference type="ARBA" id="ARBA00022598"/>
    </source>
</evidence>
<feature type="region of interest" description="Disordered" evidence="12">
    <location>
        <begin position="573"/>
        <end position="618"/>
    </location>
</feature>
<comment type="subcellular location">
    <subcellularLocation>
        <location evidence="2">Chromosome</location>
    </subcellularLocation>
    <subcellularLocation>
        <location evidence="1">Nucleus</location>
    </subcellularLocation>
</comment>
<comment type="caution">
    <text evidence="13">The sequence shown here is derived from an EMBL/GenBank/DDBJ whole genome shotgun (WGS) entry which is preliminary data.</text>
</comment>
<evidence type="ECO:0000256" key="9">
    <source>
        <dbReference type="ARBA" id="ARBA00022741"/>
    </source>
</evidence>
<keyword evidence="8" id="KW-0949">S-adenosyl-L-methionine</keyword>
<evidence type="ECO:0000256" key="7">
    <source>
        <dbReference type="ARBA" id="ARBA00022679"/>
    </source>
</evidence>
<proteinExistence type="predicted"/>
<dbReference type="Gene3D" id="3.30.1510.10">
    <property type="entry name" value="Domain 2, N(10)-formyltetrahydrofolate synthetase"/>
    <property type="match status" value="1"/>
</dbReference>
<dbReference type="PANTHER" id="PTHR22884">
    <property type="entry name" value="SET DOMAIN PROTEINS"/>
    <property type="match status" value="1"/>
</dbReference>
<evidence type="ECO:0000256" key="11">
    <source>
        <dbReference type="ARBA" id="ARBA00023242"/>
    </source>
</evidence>
<dbReference type="InterPro" id="IPR000559">
    <property type="entry name" value="Formate_THF_ligase"/>
</dbReference>
<dbReference type="GO" id="GO:0004329">
    <property type="term" value="F:formate-tetrahydrofolate ligase activity"/>
    <property type="evidence" value="ECO:0007669"/>
    <property type="project" value="InterPro"/>
</dbReference>
<dbReference type="InterPro" id="IPR027417">
    <property type="entry name" value="P-loop_NTPase"/>
</dbReference>
<dbReference type="Pfam" id="PF01268">
    <property type="entry name" value="FTHFS"/>
    <property type="match status" value="2"/>
</dbReference>
<dbReference type="Gene3D" id="3.40.50.300">
    <property type="entry name" value="P-loop containing nucleotide triphosphate hydrolases"/>
    <property type="match status" value="1"/>
</dbReference>
<evidence type="ECO:0000256" key="1">
    <source>
        <dbReference type="ARBA" id="ARBA00004123"/>
    </source>
</evidence>
<dbReference type="AlphaFoldDB" id="A0A418FFT2"/>
<dbReference type="GO" id="GO:0005634">
    <property type="term" value="C:nucleus"/>
    <property type="evidence" value="ECO:0007669"/>
    <property type="project" value="UniProtKB-SubCell"/>
</dbReference>
<dbReference type="GO" id="GO:0032259">
    <property type="term" value="P:methylation"/>
    <property type="evidence" value="ECO:0007669"/>
    <property type="project" value="UniProtKB-KW"/>
</dbReference>
<accession>A0A418FFT2</accession>
<dbReference type="VEuPathDB" id="FungiDB:H257_07253"/>
<dbReference type="SUPFAM" id="SSF52540">
    <property type="entry name" value="P-loop containing nucleoside triphosphate hydrolases"/>
    <property type="match status" value="1"/>
</dbReference>
<dbReference type="GO" id="GO:0008168">
    <property type="term" value="F:methyltransferase activity"/>
    <property type="evidence" value="ECO:0007669"/>
    <property type="project" value="UniProtKB-KW"/>
</dbReference>
<keyword evidence="9" id="KW-0547">Nucleotide-binding</keyword>
<dbReference type="GO" id="GO:0006730">
    <property type="term" value="P:one-carbon metabolic process"/>
    <property type="evidence" value="ECO:0007669"/>
    <property type="project" value="UniProtKB-KW"/>
</dbReference>
<keyword evidence="5" id="KW-0436">Ligase</keyword>
<evidence type="ECO:0000313" key="13">
    <source>
        <dbReference type="EMBL" id="RHZ28707.1"/>
    </source>
</evidence>
<keyword evidence="3" id="KW-0158">Chromosome</keyword>
<evidence type="ECO:0000256" key="6">
    <source>
        <dbReference type="ARBA" id="ARBA00022603"/>
    </source>
</evidence>
<dbReference type="GO" id="GO:0005524">
    <property type="term" value="F:ATP binding"/>
    <property type="evidence" value="ECO:0007669"/>
    <property type="project" value="UniProtKB-KW"/>
</dbReference>
<name>A0A418FFT2_APHAT</name>
<organism evidence="13 14">
    <name type="scientific">Aphanomyces astaci</name>
    <name type="common">Crayfish plague agent</name>
    <dbReference type="NCBI Taxonomy" id="112090"/>
    <lineage>
        <taxon>Eukaryota</taxon>
        <taxon>Sar</taxon>
        <taxon>Stramenopiles</taxon>
        <taxon>Oomycota</taxon>
        <taxon>Saprolegniomycetes</taxon>
        <taxon>Saprolegniales</taxon>
        <taxon>Verrucalvaceae</taxon>
        <taxon>Aphanomyces</taxon>
    </lineage>
</organism>
<dbReference type="Proteomes" id="UP000286510">
    <property type="component" value="Unassembled WGS sequence"/>
</dbReference>
<gene>
    <name evidence="13" type="ORF">DYB26_007596</name>
</gene>
<protein>
    <submittedName>
        <fullName evidence="13">Uncharacterized protein</fullName>
    </submittedName>
</protein>
<evidence type="ECO:0000256" key="8">
    <source>
        <dbReference type="ARBA" id="ARBA00022691"/>
    </source>
</evidence>
<dbReference type="EMBL" id="QUTF01011394">
    <property type="protein sequence ID" value="RHZ28707.1"/>
    <property type="molecule type" value="Genomic_DNA"/>
</dbReference>
<evidence type="ECO:0000256" key="3">
    <source>
        <dbReference type="ARBA" id="ARBA00022454"/>
    </source>
</evidence>